<accession>A0ABM0LX00</accession>
<protein>
    <submittedName>
        <fullName evidence="3">Anoctamin-8-like</fullName>
    </submittedName>
</protein>
<dbReference type="RefSeq" id="XP_006812291.1">
    <property type="nucleotide sequence ID" value="XM_006812228.1"/>
</dbReference>
<dbReference type="Proteomes" id="UP000694865">
    <property type="component" value="Unplaced"/>
</dbReference>
<dbReference type="PANTHER" id="PTHR12308">
    <property type="entry name" value="ANOCTAMIN"/>
    <property type="match status" value="1"/>
</dbReference>
<keyword evidence="1" id="KW-0472">Membrane</keyword>
<name>A0ABM0LX00_SACKO</name>
<keyword evidence="1" id="KW-1133">Transmembrane helix</keyword>
<gene>
    <name evidence="3" type="primary">LOC102802989</name>
</gene>
<evidence type="ECO:0000313" key="2">
    <source>
        <dbReference type="Proteomes" id="UP000694865"/>
    </source>
</evidence>
<evidence type="ECO:0000256" key="1">
    <source>
        <dbReference type="SAM" id="Phobius"/>
    </source>
</evidence>
<organism evidence="2 3">
    <name type="scientific">Saccoglossus kowalevskii</name>
    <name type="common">Acorn worm</name>
    <dbReference type="NCBI Taxonomy" id="10224"/>
    <lineage>
        <taxon>Eukaryota</taxon>
        <taxon>Metazoa</taxon>
        <taxon>Hemichordata</taxon>
        <taxon>Enteropneusta</taxon>
        <taxon>Harrimaniidae</taxon>
        <taxon>Saccoglossus</taxon>
    </lineage>
</organism>
<keyword evidence="2" id="KW-1185">Reference proteome</keyword>
<dbReference type="GeneID" id="102802989"/>
<feature type="transmembrane region" description="Helical" evidence="1">
    <location>
        <begin position="166"/>
        <end position="187"/>
    </location>
</feature>
<keyword evidence="1" id="KW-0812">Transmembrane</keyword>
<dbReference type="InterPro" id="IPR007632">
    <property type="entry name" value="Anoctamin"/>
</dbReference>
<reference evidence="3" key="1">
    <citation type="submission" date="2025-08" db="UniProtKB">
        <authorList>
            <consortium name="RefSeq"/>
        </authorList>
    </citation>
    <scope>IDENTIFICATION</scope>
    <source>
        <tissue evidence="3">Testes</tissue>
    </source>
</reference>
<dbReference type="PANTHER" id="PTHR12308:SF51">
    <property type="entry name" value="ANOCTAMIN-8"/>
    <property type="match status" value="1"/>
</dbReference>
<sequence>MENIVFAKLFGKKFAKASKFVVANKLWQSTVPTKDCDVLMTFPEKTDDDTLMWVLARLRSRTPQIGVHVRHHSNTGVYGFYLTATFENLMKGAEDLGFRKKVKEEFGGGLKDFSCDEEIIYEGIDNQADFFSSQERQEIVLFMLNNLRAEEGDKLAKLKFVEGQPIGFFGVFCLVWAGIIEILHMICKLHNEVIELRSSEQCSVFSAL</sequence>
<proteinExistence type="predicted"/>
<evidence type="ECO:0000313" key="3">
    <source>
        <dbReference type="RefSeq" id="XP_006812291.1"/>
    </source>
</evidence>